<comment type="caution">
    <text evidence="1">The sequence shown here is derived from an EMBL/GenBank/DDBJ whole genome shotgun (WGS) entry which is preliminary data.</text>
</comment>
<reference evidence="1 2" key="1">
    <citation type="submission" date="2021-03" db="EMBL/GenBank/DDBJ databases">
        <title>Sequencing the genomes of 1000 actinobacteria strains.</title>
        <authorList>
            <person name="Klenk H.-P."/>
        </authorList>
    </citation>
    <scope>NUCLEOTIDE SEQUENCE [LARGE SCALE GENOMIC DNA]</scope>
    <source>
        <strain evidence="1 2">DSM 46670</strain>
    </source>
</reference>
<keyword evidence="2" id="KW-1185">Reference proteome</keyword>
<evidence type="ECO:0000313" key="1">
    <source>
        <dbReference type="EMBL" id="MBP2329444.1"/>
    </source>
</evidence>
<evidence type="ECO:0000313" key="2">
    <source>
        <dbReference type="Proteomes" id="UP001519332"/>
    </source>
</evidence>
<protein>
    <submittedName>
        <fullName evidence="1">Uncharacterized protein</fullName>
    </submittedName>
</protein>
<sequence>MTEFDKSPAGQRFYEAVSRWLAEPMLGPARMIDTTCAAQIGRHILMSRPTASIGR</sequence>
<name>A0ABS4TYH6_9PSEU</name>
<gene>
    <name evidence="1" type="ORF">JOF56_009829</name>
</gene>
<proteinExistence type="predicted"/>
<dbReference type="RefSeq" id="WP_209646234.1">
    <property type="nucleotide sequence ID" value="NZ_JAGINW010000001.1"/>
</dbReference>
<organism evidence="1 2">
    <name type="scientific">Kibdelosporangium banguiense</name>
    <dbReference type="NCBI Taxonomy" id="1365924"/>
    <lineage>
        <taxon>Bacteria</taxon>
        <taxon>Bacillati</taxon>
        <taxon>Actinomycetota</taxon>
        <taxon>Actinomycetes</taxon>
        <taxon>Pseudonocardiales</taxon>
        <taxon>Pseudonocardiaceae</taxon>
        <taxon>Kibdelosporangium</taxon>
    </lineage>
</organism>
<accession>A0ABS4TYH6</accession>
<dbReference type="EMBL" id="JAGINW010000001">
    <property type="protein sequence ID" value="MBP2329444.1"/>
    <property type="molecule type" value="Genomic_DNA"/>
</dbReference>
<dbReference type="Proteomes" id="UP001519332">
    <property type="component" value="Unassembled WGS sequence"/>
</dbReference>